<evidence type="ECO:0000256" key="6">
    <source>
        <dbReference type="ARBA" id="ARBA00023136"/>
    </source>
</evidence>
<keyword evidence="3 7" id="KW-0812">Transmembrane</keyword>
<evidence type="ECO:0000256" key="5">
    <source>
        <dbReference type="ARBA" id="ARBA00022989"/>
    </source>
</evidence>
<dbReference type="Proteomes" id="UP000306402">
    <property type="component" value="Unassembled WGS sequence"/>
</dbReference>
<dbReference type="PANTHER" id="PTHR11706:SF33">
    <property type="entry name" value="NATURAL RESISTANCE-ASSOCIATED MACROPHAGE PROTEIN 2"/>
    <property type="match status" value="1"/>
</dbReference>
<keyword evidence="9" id="KW-1185">Reference proteome</keyword>
<feature type="transmembrane region" description="Helical" evidence="7">
    <location>
        <begin position="117"/>
        <end position="136"/>
    </location>
</feature>
<dbReference type="PANTHER" id="PTHR11706">
    <property type="entry name" value="SOLUTE CARRIER PROTEIN FAMILY 11 MEMBER"/>
    <property type="match status" value="1"/>
</dbReference>
<keyword evidence="4" id="KW-0769">Symport</keyword>
<evidence type="ECO:0000256" key="3">
    <source>
        <dbReference type="ARBA" id="ARBA00022692"/>
    </source>
</evidence>
<feature type="transmembrane region" description="Helical" evidence="7">
    <location>
        <begin position="352"/>
        <end position="371"/>
    </location>
</feature>
<feature type="transmembrane region" description="Helical" evidence="7">
    <location>
        <begin position="223"/>
        <end position="246"/>
    </location>
</feature>
<dbReference type="GO" id="GO:0015086">
    <property type="term" value="F:cadmium ion transmembrane transporter activity"/>
    <property type="evidence" value="ECO:0007669"/>
    <property type="project" value="TreeGrafter"/>
</dbReference>
<keyword evidence="5 7" id="KW-1133">Transmembrane helix</keyword>
<evidence type="ECO:0000256" key="4">
    <source>
        <dbReference type="ARBA" id="ARBA00022847"/>
    </source>
</evidence>
<proteinExistence type="predicted"/>
<dbReference type="GO" id="GO:0015293">
    <property type="term" value="F:symporter activity"/>
    <property type="evidence" value="ECO:0007669"/>
    <property type="project" value="UniProtKB-KW"/>
</dbReference>
<keyword evidence="2" id="KW-0813">Transport</keyword>
<comment type="subcellular location">
    <subcellularLocation>
        <location evidence="1">Membrane</location>
        <topology evidence="1">Multi-pass membrane protein</topology>
    </subcellularLocation>
</comment>
<feature type="transmembrane region" description="Helical" evidence="7">
    <location>
        <begin position="412"/>
        <end position="432"/>
    </location>
</feature>
<dbReference type="GO" id="GO:0005384">
    <property type="term" value="F:manganese ion transmembrane transporter activity"/>
    <property type="evidence" value="ECO:0007669"/>
    <property type="project" value="TreeGrafter"/>
</dbReference>
<feature type="transmembrane region" description="Helical" evidence="7">
    <location>
        <begin position="377"/>
        <end position="400"/>
    </location>
</feature>
<evidence type="ECO:0000256" key="2">
    <source>
        <dbReference type="ARBA" id="ARBA00022448"/>
    </source>
</evidence>
<sequence>MIWVLRDLKNEQYIYVYVHVARNCILVYPKPITFTLEKSTSGVLRWLRSLGPGMITAALVFGPSKLTITSKMGALYGYSLLWLVVAAIFFMAIFTGMATRIGGATEQSLLATVRGKWGNWAGVAMGIGVFLVATSFQAGNSVGVGVAAGELFHTSNIPWIIFFNLLAICLLFFRSFYPVLEKTMIFLIVIMLFSFITTFFNASPDAAEMVKGVVTPQIPAGSTGLIIAFTASCFSIVGALYQAYLIQERIRVNPALKYEKNDSTTGIILLGVMCFIVIVCAAAILKPKGIQVNSASDMAKALEPLFGSNASAVFLIGLFGAAFSSVIGNASVGGTLLGDALGLGSNFSSKQVRYLVALVMVIGASIAVRFGKLPLELIVFAQSVTIFVVPFIGTVMYLVANDKKIMGDKVNSTFVKIAAGLGLIIIFSLAVVNSKEIFFNNPLFK</sequence>
<evidence type="ECO:0000256" key="1">
    <source>
        <dbReference type="ARBA" id="ARBA00004141"/>
    </source>
</evidence>
<evidence type="ECO:0000313" key="9">
    <source>
        <dbReference type="Proteomes" id="UP000306402"/>
    </source>
</evidence>
<reference evidence="8 9" key="1">
    <citation type="submission" date="2019-05" db="EMBL/GenBank/DDBJ databases">
        <authorList>
            <person name="Qu J.-H."/>
        </authorList>
    </citation>
    <scope>NUCLEOTIDE SEQUENCE [LARGE SCALE GENOMIC DNA]</scope>
    <source>
        <strain evidence="8 9">T17</strain>
    </source>
</reference>
<dbReference type="Pfam" id="PF01566">
    <property type="entry name" value="Nramp"/>
    <property type="match status" value="1"/>
</dbReference>
<accession>A0A5R9L474</accession>
<organism evidence="8 9">
    <name type="scientific">Dyadobacter luticola</name>
    <dbReference type="NCBI Taxonomy" id="1979387"/>
    <lineage>
        <taxon>Bacteria</taxon>
        <taxon>Pseudomonadati</taxon>
        <taxon>Bacteroidota</taxon>
        <taxon>Cytophagia</taxon>
        <taxon>Cytophagales</taxon>
        <taxon>Spirosomataceae</taxon>
        <taxon>Dyadobacter</taxon>
    </lineage>
</organism>
<gene>
    <name evidence="8" type="ORF">FEN17_06060</name>
</gene>
<dbReference type="InterPro" id="IPR001046">
    <property type="entry name" value="NRAMP_fam"/>
</dbReference>
<comment type="caution">
    <text evidence="8">The sequence shown here is derived from an EMBL/GenBank/DDBJ whole genome shotgun (WGS) entry which is preliminary data.</text>
</comment>
<dbReference type="EMBL" id="VCEJ01000002">
    <property type="protein sequence ID" value="TLV03177.1"/>
    <property type="molecule type" value="Genomic_DNA"/>
</dbReference>
<feature type="transmembrane region" description="Helical" evidence="7">
    <location>
        <begin position="46"/>
        <end position="63"/>
    </location>
</feature>
<feature type="transmembrane region" description="Helical" evidence="7">
    <location>
        <begin position="156"/>
        <end position="173"/>
    </location>
</feature>
<dbReference type="GO" id="GO:0005886">
    <property type="term" value="C:plasma membrane"/>
    <property type="evidence" value="ECO:0007669"/>
    <property type="project" value="TreeGrafter"/>
</dbReference>
<feature type="transmembrane region" description="Helical" evidence="7">
    <location>
        <begin position="305"/>
        <end position="332"/>
    </location>
</feature>
<feature type="transmembrane region" description="Helical" evidence="7">
    <location>
        <begin position="185"/>
        <end position="203"/>
    </location>
</feature>
<dbReference type="GO" id="GO:0034755">
    <property type="term" value="P:iron ion transmembrane transport"/>
    <property type="evidence" value="ECO:0007669"/>
    <property type="project" value="TreeGrafter"/>
</dbReference>
<protein>
    <submittedName>
        <fullName evidence="8">Divalent metal cation transporter</fullName>
    </submittedName>
</protein>
<evidence type="ECO:0000313" key="8">
    <source>
        <dbReference type="EMBL" id="TLV03177.1"/>
    </source>
</evidence>
<feature type="transmembrane region" description="Helical" evidence="7">
    <location>
        <begin position="75"/>
        <end position="96"/>
    </location>
</feature>
<dbReference type="OrthoDB" id="9787548at2"/>
<evidence type="ECO:0000256" key="7">
    <source>
        <dbReference type="SAM" id="Phobius"/>
    </source>
</evidence>
<name>A0A5R9L474_9BACT</name>
<feature type="transmembrane region" description="Helical" evidence="7">
    <location>
        <begin position="267"/>
        <end position="285"/>
    </location>
</feature>
<keyword evidence="6 7" id="KW-0472">Membrane</keyword>
<dbReference type="NCBIfam" id="NF037982">
    <property type="entry name" value="Nramp_1"/>
    <property type="match status" value="1"/>
</dbReference>
<dbReference type="AlphaFoldDB" id="A0A5R9L474"/>
<dbReference type="Gene3D" id="1.20.1740.10">
    <property type="entry name" value="Amino acid/polyamine transporter I"/>
    <property type="match status" value="1"/>
</dbReference>